<feature type="compositionally biased region" description="Gly residues" evidence="1">
    <location>
        <begin position="96"/>
        <end position="120"/>
    </location>
</feature>
<protein>
    <submittedName>
        <fullName evidence="2">Uncharacterized protein</fullName>
    </submittedName>
</protein>
<feature type="region of interest" description="Disordered" evidence="1">
    <location>
        <begin position="87"/>
        <end position="128"/>
    </location>
</feature>
<dbReference type="OrthoDB" id="2427234at2759"/>
<dbReference type="EMBL" id="JAAAJB010000018">
    <property type="protein sequence ID" value="KAG0269783.1"/>
    <property type="molecule type" value="Genomic_DNA"/>
</dbReference>
<dbReference type="Proteomes" id="UP000807716">
    <property type="component" value="Unassembled WGS sequence"/>
</dbReference>
<organism evidence="2 3">
    <name type="scientific">Actinomortierella ambigua</name>
    <dbReference type="NCBI Taxonomy" id="1343610"/>
    <lineage>
        <taxon>Eukaryota</taxon>
        <taxon>Fungi</taxon>
        <taxon>Fungi incertae sedis</taxon>
        <taxon>Mucoromycota</taxon>
        <taxon>Mortierellomycotina</taxon>
        <taxon>Mortierellomycetes</taxon>
        <taxon>Mortierellales</taxon>
        <taxon>Mortierellaceae</taxon>
        <taxon>Actinomortierella</taxon>
    </lineage>
</organism>
<keyword evidence="3" id="KW-1185">Reference proteome</keyword>
<dbReference type="AlphaFoldDB" id="A0A9P6QII5"/>
<name>A0A9P6QII5_9FUNG</name>
<evidence type="ECO:0000313" key="2">
    <source>
        <dbReference type="EMBL" id="KAG0269783.1"/>
    </source>
</evidence>
<evidence type="ECO:0000313" key="3">
    <source>
        <dbReference type="Proteomes" id="UP000807716"/>
    </source>
</evidence>
<gene>
    <name evidence="2" type="ORF">DFQ27_002199</name>
</gene>
<sequence length="169" mass="16858">MSVTWKLKGGPYKGNEVADIYLVGGDYKAYQRIERLGKAVPLSNKKLAIPSVSKVQCGGTCTIQFSIPHGTDFYSHNFTIAPQAELQPNPSTSVVGGAGGSGGSTNGGGATTMGGSGAGTAGANSQSQQARVQSVTTGGAAGMPVSSTSLASIAMTSVLAAASIALNFL</sequence>
<evidence type="ECO:0000256" key="1">
    <source>
        <dbReference type="SAM" id="MobiDB-lite"/>
    </source>
</evidence>
<reference evidence="2" key="1">
    <citation type="journal article" date="2020" name="Fungal Divers.">
        <title>Resolving the Mortierellaceae phylogeny through synthesis of multi-gene phylogenetics and phylogenomics.</title>
        <authorList>
            <person name="Vandepol N."/>
            <person name="Liber J."/>
            <person name="Desiro A."/>
            <person name="Na H."/>
            <person name="Kennedy M."/>
            <person name="Barry K."/>
            <person name="Grigoriev I.V."/>
            <person name="Miller A.N."/>
            <person name="O'Donnell K."/>
            <person name="Stajich J.E."/>
            <person name="Bonito G."/>
        </authorList>
    </citation>
    <scope>NUCLEOTIDE SEQUENCE</scope>
    <source>
        <strain evidence="2">BC1065</strain>
    </source>
</reference>
<proteinExistence type="predicted"/>
<accession>A0A9P6QII5</accession>
<comment type="caution">
    <text evidence="2">The sequence shown here is derived from an EMBL/GenBank/DDBJ whole genome shotgun (WGS) entry which is preliminary data.</text>
</comment>